<dbReference type="Pfam" id="PF07354">
    <property type="entry name" value="Sp38"/>
    <property type="match status" value="1"/>
</dbReference>
<dbReference type="AlphaFoldDB" id="A0A7L1HNV7"/>
<dbReference type="PROSITE" id="PS50835">
    <property type="entry name" value="IG_LIKE"/>
    <property type="match status" value="1"/>
</dbReference>
<dbReference type="OrthoDB" id="9045220at2759"/>
<evidence type="ECO:0000256" key="3">
    <source>
        <dbReference type="SAM" id="SignalP"/>
    </source>
</evidence>
<dbReference type="Pfam" id="PF07699">
    <property type="entry name" value="Ephrin_rec_like"/>
    <property type="match status" value="1"/>
</dbReference>
<feature type="compositionally biased region" description="Polar residues" evidence="1">
    <location>
        <begin position="452"/>
        <end position="466"/>
    </location>
</feature>
<dbReference type="GO" id="GO:0002199">
    <property type="term" value="C:zona pellucida receptor complex"/>
    <property type="evidence" value="ECO:0007669"/>
    <property type="project" value="TreeGrafter"/>
</dbReference>
<evidence type="ECO:0000259" key="4">
    <source>
        <dbReference type="PROSITE" id="PS50835"/>
    </source>
</evidence>
<evidence type="ECO:0000313" key="5">
    <source>
        <dbReference type="EMBL" id="NXN27276.1"/>
    </source>
</evidence>
<feature type="non-terminal residue" evidence="5">
    <location>
        <position position="1"/>
    </location>
</feature>
<feature type="chain" id="PRO_5029493122" evidence="3">
    <location>
        <begin position="40"/>
        <end position="502"/>
    </location>
</feature>
<name>A0A7L1HNV7_9CHAR</name>
<dbReference type="SMART" id="SM01411">
    <property type="entry name" value="Ephrin_rec_like"/>
    <property type="match status" value="1"/>
</dbReference>
<dbReference type="Gene3D" id="2.10.50.10">
    <property type="entry name" value="Tumor Necrosis Factor Receptor, subunit A, domain 2"/>
    <property type="match status" value="1"/>
</dbReference>
<keyword evidence="2" id="KW-1133">Transmembrane helix</keyword>
<dbReference type="PANTHER" id="PTHR15443">
    <property type="entry name" value="ZONA PELLUCIDA BINDING PROTEIN SP38"/>
    <property type="match status" value="1"/>
</dbReference>
<dbReference type="InterPro" id="IPR007110">
    <property type="entry name" value="Ig-like_dom"/>
</dbReference>
<evidence type="ECO:0000313" key="6">
    <source>
        <dbReference type="Proteomes" id="UP000586634"/>
    </source>
</evidence>
<organism evidence="5 6">
    <name type="scientific">Nycticryphes semicollaris</name>
    <dbReference type="NCBI Taxonomy" id="227226"/>
    <lineage>
        <taxon>Eukaryota</taxon>
        <taxon>Metazoa</taxon>
        <taxon>Chordata</taxon>
        <taxon>Craniata</taxon>
        <taxon>Vertebrata</taxon>
        <taxon>Euteleostomi</taxon>
        <taxon>Archelosauria</taxon>
        <taxon>Archosauria</taxon>
        <taxon>Dinosauria</taxon>
        <taxon>Saurischia</taxon>
        <taxon>Theropoda</taxon>
        <taxon>Coelurosauria</taxon>
        <taxon>Aves</taxon>
        <taxon>Neognathae</taxon>
        <taxon>Neoaves</taxon>
        <taxon>Charadriiformes</taxon>
        <taxon>Rostratulidae</taxon>
        <taxon>Nycticryphes</taxon>
    </lineage>
</organism>
<dbReference type="Proteomes" id="UP000586634">
    <property type="component" value="Unassembled WGS sequence"/>
</dbReference>
<dbReference type="InterPro" id="IPR010857">
    <property type="entry name" value="Sp38-bd"/>
</dbReference>
<accession>A0A7L1HNV7</accession>
<evidence type="ECO:0000256" key="1">
    <source>
        <dbReference type="SAM" id="MobiDB-lite"/>
    </source>
</evidence>
<keyword evidence="3" id="KW-0732">Signal</keyword>
<feature type="compositionally biased region" description="Polar residues" evidence="1">
    <location>
        <begin position="473"/>
        <end position="493"/>
    </location>
</feature>
<dbReference type="GO" id="GO:0001675">
    <property type="term" value="P:acrosome assembly"/>
    <property type="evidence" value="ECO:0007669"/>
    <property type="project" value="TreeGrafter"/>
</dbReference>
<sequence length="502" mass="56715">RIAQQGRMICAPHVWPDLGGLRVLRTMQILALVLCSCSGERSDCFLQCPVIPQMHPQLLSLFSGLDLVFIHMESSQYSLPCSPIDMKVTDATYHWVQDRADPKLISVTKEGHLLFQHFQAGNSGKYSCTISYKKHRVPVSQTFHYKIFGYHVPGGLDTVLLFHSTLCEDKWTKKFLWDLQDKLRQLEIEQHCKVQLTATFCFPSLNNPSDEFIIQVQLEVSLFGPQWDEPCNSQNVEKVTDCYRKTVQHNLSQVQLALTRFFKEHNSFYITGTDTRSINFTNEFVGFLKIKQCSEGYGQTRELQRCLDCCIACPPGTFSPPRASQCSPCPVGTYSLIYGMAFCTPCKDRMTTRVPGASSVTDCVKMERTQQVDFIIQRIPVLILIILPAILALNFLFIPSSCYWFCQEYWVLSRDPDQSPRASWRTGNITRLEMVISFFRQHLWASPAAGPASNTSDLNTTASQGGNEEPTDGASSPAMTSNLATVTNETTPVLTEDRKDTF</sequence>
<dbReference type="GO" id="GO:0007339">
    <property type="term" value="P:binding of sperm to zona pellucida"/>
    <property type="evidence" value="ECO:0007669"/>
    <property type="project" value="InterPro"/>
</dbReference>
<dbReference type="InterPro" id="IPR048806">
    <property type="entry name" value="ZPBP1/2_N"/>
</dbReference>
<reference evidence="5 6" key="1">
    <citation type="submission" date="2019-09" db="EMBL/GenBank/DDBJ databases">
        <title>Bird 10,000 Genomes (B10K) Project - Family phase.</title>
        <authorList>
            <person name="Zhang G."/>
        </authorList>
    </citation>
    <scope>NUCLEOTIDE SEQUENCE [LARGE SCALE GENOMIC DNA]</scope>
    <source>
        <strain evidence="5">B10K-DU-002-14</strain>
        <tissue evidence="5">Muscle</tissue>
    </source>
</reference>
<evidence type="ECO:0000256" key="2">
    <source>
        <dbReference type="SAM" id="Phobius"/>
    </source>
</evidence>
<keyword evidence="2" id="KW-0472">Membrane</keyword>
<keyword evidence="2" id="KW-0812">Transmembrane</keyword>
<comment type="caution">
    <text evidence="5">The sequence shown here is derived from an EMBL/GenBank/DDBJ whole genome shotgun (WGS) entry which is preliminary data.</text>
</comment>
<keyword evidence="6" id="KW-1185">Reference proteome</keyword>
<gene>
    <name evidence="5" type="primary">Zpbp2_0</name>
    <name evidence="5" type="ORF">NYCSEM_R11295</name>
</gene>
<proteinExistence type="predicted"/>
<dbReference type="Gene3D" id="2.60.40.10">
    <property type="entry name" value="Immunoglobulins"/>
    <property type="match status" value="1"/>
</dbReference>
<dbReference type="GO" id="GO:0005576">
    <property type="term" value="C:extracellular region"/>
    <property type="evidence" value="ECO:0007669"/>
    <property type="project" value="InterPro"/>
</dbReference>
<dbReference type="InterPro" id="IPR011641">
    <property type="entry name" value="Tyr-kin_ephrin_A/B_rcpt-like"/>
</dbReference>
<feature type="non-terminal residue" evidence="5">
    <location>
        <position position="502"/>
    </location>
</feature>
<protein>
    <submittedName>
        <fullName evidence="5">ZPBP2 protein</fullName>
    </submittedName>
</protein>
<feature type="signal peptide" evidence="3">
    <location>
        <begin position="1"/>
        <end position="39"/>
    </location>
</feature>
<feature type="transmembrane region" description="Helical" evidence="2">
    <location>
        <begin position="381"/>
        <end position="406"/>
    </location>
</feature>
<feature type="region of interest" description="Disordered" evidence="1">
    <location>
        <begin position="448"/>
        <end position="502"/>
    </location>
</feature>
<feature type="domain" description="Ig-like" evidence="4">
    <location>
        <begin position="56"/>
        <end position="140"/>
    </location>
</feature>
<dbReference type="GO" id="GO:0001669">
    <property type="term" value="C:acrosomal vesicle"/>
    <property type="evidence" value="ECO:0007669"/>
    <property type="project" value="TreeGrafter"/>
</dbReference>
<dbReference type="EMBL" id="VXBJ01003861">
    <property type="protein sequence ID" value="NXN27276.1"/>
    <property type="molecule type" value="Genomic_DNA"/>
</dbReference>
<dbReference type="InterPro" id="IPR013783">
    <property type="entry name" value="Ig-like_fold"/>
</dbReference>
<dbReference type="PANTHER" id="PTHR15443:SF5">
    <property type="entry name" value="ZONA PELLUCIDA-BINDING PROTEIN 1"/>
    <property type="match status" value="1"/>
</dbReference>